<evidence type="ECO:0000256" key="8">
    <source>
        <dbReference type="ARBA" id="ARBA00023180"/>
    </source>
</evidence>
<evidence type="ECO:0000256" key="3">
    <source>
        <dbReference type="ARBA" id="ARBA00022614"/>
    </source>
</evidence>
<dbReference type="InterPro" id="IPR055414">
    <property type="entry name" value="LRR_R13L4/SHOC2-like"/>
</dbReference>
<dbReference type="SUPFAM" id="SSF56112">
    <property type="entry name" value="Protein kinase-like (PK-like)"/>
    <property type="match status" value="1"/>
</dbReference>
<comment type="caution">
    <text evidence="11">The sequence shown here is derived from an EMBL/GenBank/DDBJ whole genome shotgun (WGS) entry which is preliminary data.</text>
</comment>
<dbReference type="AlphaFoldDB" id="A0A834GF42"/>
<proteinExistence type="inferred from homology"/>
<evidence type="ECO:0000256" key="2">
    <source>
        <dbReference type="ARBA" id="ARBA00009592"/>
    </source>
</evidence>
<comment type="subcellular location">
    <subcellularLocation>
        <location evidence="1">Membrane</location>
        <topology evidence="1">Single-pass membrane protein</topology>
    </subcellularLocation>
</comment>
<keyword evidence="5" id="KW-0677">Repeat</keyword>
<dbReference type="FunFam" id="3.80.10.10:FF:000111">
    <property type="entry name" value="LRR receptor-like serine/threonine-protein kinase ERECTA"/>
    <property type="match status" value="1"/>
</dbReference>
<dbReference type="PRINTS" id="PR00019">
    <property type="entry name" value="LEURICHRPT"/>
</dbReference>
<keyword evidence="12" id="KW-1185">Reference proteome</keyword>
<evidence type="ECO:0000256" key="5">
    <source>
        <dbReference type="ARBA" id="ARBA00022737"/>
    </source>
</evidence>
<organism evidence="11 12">
    <name type="scientific">Rhododendron simsii</name>
    <name type="common">Sims's rhododendron</name>
    <dbReference type="NCBI Taxonomy" id="118357"/>
    <lineage>
        <taxon>Eukaryota</taxon>
        <taxon>Viridiplantae</taxon>
        <taxon>Streptophyta</taxon>
        <taxon>Embryophyta</taxon>
        <taxon>Tracheophyta</taxon>
        <taxon>Spermatophyta</taxon>
        <taxon>Magnoliopsida</taxon>
        <taxon>eudicotyledons</taxon>
        <taxon>Gunneridae</taxon>
        <taxon>Pentapetalae</taxon>
        <taxon>asterids</taxon>
        <taxon>Ericales</taxon>
        <taxon>Ericaceae</taxon>
        <taxon>Ericoideae</taxon>
        <taxon>Rhodoreae</taxon>
        <taxon>Rhododendron</taxon>
    </lineage>
</organism>
<dbReference type="SUPFAM" id="SSF52058">
    <property type="entry name" value="L domain-like"/>
    <property type="match status" value="1"/>
</dbReference>
<evidence type="ECO:0000256" key="6">
    <source>
        <dbReference type="ARBA" id="ARBA00022989"/>
    </source>
</evidence>
<sequence>MYRLSLEENNFNNSLPSGIENIPGLQILNLSYNVLACSIPNTIGLSTSLTFLNLAHNSFMGILPLEIGKLNNLQKLDISDNKLSGHIPSTLGNCLKLESLRLEGNKFQGSIPPSFSSLGGLEILDLSCNNLSGQIQEDIAALRFLKNLNLSFNNLTDEMPLQGVFRNSSIISLVGNKGLYGGIAKMQLPTCPKSMKKGNSLGFKIIVAITCTVVVGTLILLLVVFLRKRKQKDKSTTLSSLGDDLLRFLTVNCSNSDGGQTNSLAIKGSIGYVALEYGIGGKTPTKGDVYSYEILLLEMLTGKRPTNELFTNGQSLHEFSMLALPERVMEIVDSHMPLEEPVEVEMDARNDRVGQDKIQSCLISLVRMGFACSAQPPSERMNFKDVIVGLMTIKEVFTGVGIHGRKQLRMQHAGEGTSQASE</sequence>
<dbReference type="InterPro" id="IPR032675">
    <property type="entry name" value="LRR_dom_sf"/>
</dbReference>
<evidence type="ECO:0000256" key="9">
    <source>
        <dbReference type="SAM" id="Phobius"/>
    </source>
</evidence>
<accession>A0A834GF42</accession>
<keyword evidence="4 9" id="KW-0812">Transmembrane</keyword>
<keyword evidence="7 9" id="KW-0472">Membrane</keyword>
<feature type="transmembrane region" description="Helical" evidence="9">
    <location>
        <begin position="201"/>
        <end position="226"/>
    </location>
</feature>
<dbReference type="GO" id="GO:0016020">
    <property type="term" value="C:membrane"/>
    <property type="evidence" value="ECO:0007669"/>
    <property type="project" value="UniProtKB-SubCell"/>
</dbReference>
<evidence type="ECO:0000256" key="1">
    <source>
        <dbReference type="ARBA" id="ARBA00004167"/>
    </source>
</evidence>
<dbReference type="PANTHER" id="PTHR27008">
    <property type="entry name" value="OS04G0122200 PROTEIN"/>
    <property type="match status" value="1"/>
</dbReference>
<dbReference type="Proteomes" id="UP000626092">
    <property type="component" value="Unassembled WGS sequence"/>
</dbReference>
<keyword evidence="3" id="KW-0433">Leucine-rich repeat</keyword>
<gene>
    <name evidence="11" type="ORF">RHSIM_Rhsim09G0174300</name>
</gene>
<evidence type="ECO:0000256" key="7">
    <source>
        <dbReference type="ARBA" id="ARBA00023136"/>
    </source>
</evidence>
<dbReference type="PANTHER" id="PTHR27008:SF592">
    <property type="entry name" value="LEUCINE-RICH REPEAT RECEPTOR-LIKE PROTEIN KINASE FAMILY PROTEIN-RELATED"/>
    <property type="match status" value="1"/>
</dbReference>
<dbReference type="InterPro" id="IPR051809">
    <property type="entry name" value="Plant_receptor-like_S/T_kinase"/>
</dbReference>
<comment type="similarity">
    <text evidence="2">Belongs to the RLP family.</text>
</comment>
<dbReference type="EMBL" id="WJXA01000009">
    <property type="protein sequence ID" value="KAF7133151.1"/>
    <property type="molecule type" value="Genomic_DNA"/>
</dbReference>
<dbReference type="Gene3D" id="3.80.10.10">
    <property type="entry name" value="Ribonuclease Inhibitor"/>
    <property type="match status" value="1"/>
</dbReference>
<protein>
    <recommendedName>
        <fullName evidence="10">Disease resistance R13L4/SHOC-2-like LRR domain-containing protein</fullName>
    </recommendedName>
</protein>
<keyword evidence="8" id="KW-0325">Glycoprotein</keyword>
<name>A0A834GF42_RHOSS</name>
<dbReference type="OrthoDB" id="676979at2759"/>
<evidence type="ECO:0000313" key="12">
    <source>
        <dbReference type="Proteomes" id="UP000626092"/>
    </source>
</evidence>
<reference evidence="11" key="1">
    <citation type="submission" date="2019-11" db="EMBL/GenBank/DDBJ databases">
        <authorList>
            <person name="Liu Y."/>
            <person name="Hou J."/>
            <person name="Li T.-Q."/>
            <person name="Guan C.-H."/>
            <person name="Wu X."/>
            <person name="Wu H.-Z."/>
            <person name="Ling F."/>
            <person name="Zhang R."/>
            <person name="Shi X.-G."/>
            <person name="Ren J.-P."/>
            <person name="Chen E.-F."/>
            <person name="Sun J.-M."/>
        </authorList>
    </citation>
    <scope>NUCLEOTIDE SEQUENCE</scope>
    <source>
        <strain evidence="11">Adult_tree_wgs_1</strain>
        <tissue evidence="11">Leaves</tissue>
    </source>
</reference>
<dbReference type="InterPro" id="IPR011009">
    <property type="entry name" value="Kinase-like_dom_sf"/>
</dbReference>
<feature type="domain" description="Disease resistance R13L4/SHOC-2-like LRR" evidence="10">
    <location>
        <begin position="22"/>
        <end position="158"/>
    </location>
</feature>
<dbReference type="Gene3D" id="1.10.510.10">
    <property type="entry name" value="Transferase(Phosphotransferase) domain 1"/>
    <property type="match status" value="1"/>
</dbReference>
<dbReference type="Pfam" id="PF23598">
    <property type="entry name" value="LRR_14"/>
    <property type="match status" value="1"/>
</dbReference>
<evidence type="ECO:0000259" key="10">
    <source>
        <dbReference type="Pfam" id="PF23598"/>
    </source>
</evidence>
<evidence type="ECO:0000256" key="4">
    <source>
        <dbReference type="ARBA" id="ARBA00022692"/>
    </source>
</evidence>
<evidence type="ECO:0000313" key="11">
    <source>
        <dbReference type="EMBL" id="KAF7133151.1"/>
    </source>
</evidence>
<keyword evidence="6 9" id="KW-1133">Transmembrane helix</keyword>